<evidence type="ECO:0000259" key="4">
    <source>
        <dbReference type="Pfam" id="PF13339"/>
    </source>
</evidence>
<reference evidence="5 6" key="1">
    <citation type="submission" date="2023-10" db="EMBL/GenBank/DDBJ databases">
        <title>Genomes of two closely related lineages of the louse Polyplax serrata with different host specificities.</title>
        <authorList>
            <person name="Martinu J."/>
            <person name="Tarabai H."/>
            <person name="Stefka J."/>
            <person name="Hypsa V."/>
        </authorList>
    </citation>
    <scope>NUCLEOTIDE SEQUENCE [LARGE SCALE GENOMIC DNA]</scope>
    <source>
        <strain evidence="5">HR10_N</strain>
    </source>
</reference>
<protein>
    <recommendedName>
        <fullName evidence="7">Apoptosis antagonizing transcription factor</fullName>
    </recommendedName>
</protein>
<evidence type="ECO:0000256" key="1">
    <source>
        <dbReference type="ARBA" id="ARBA00008966"/>
    </source>
</evidence>
<dbReference type="GO" id="GO:0005730">
    <property type="term" value="C:nucleolus"/>
    <property type="evidence" value="ECO:0007669"/>
    <property type="project" value="TreeGrafter"/>
</dbReference>
<dbReference type="PANTHER" id="PTHR15565">
    <property type="entry name" value="AATF PROTEIN APOPTOSIS ANTAGONIZING TRANSCRIPTION FACTOR"/>
    <property type="match status" value="1"/>
</dbReference>
<evidence type="ECO:0008006" key="7">
    <source>
        <dbReference type="Google" id="ProtNLM"/>
    </source>
</evidence>
<dbReference type="EMBL" id="JAWJWE010000001">
    <property type="protein sequence ID" value="KAK6644182.1"/>
    <property type="molecule type" value="Genomic_DNA"/>
</dbReference>
<feature type="domain" description="AATF leucine zipper-containing" evidence="4">
    <location>
        <begin position="176"/>
        <end position="336"/>
    </location>
</feature>
<accession>A0AAN8SG17</accession>
<feature type="compositionally biased region" description="Acidic residues" evidence="2">
    <location>
        <begin position="271"/>
        <end position="286"/>
    </location>
</feature>
<dbReference type="Pfam" id="PF08164">
    <property type="entry name" value="TRAUB"/>
    <property type="match status" value="1"/>
</dbReference>
<feature type="compositionally biased region" description="Acidic residues" evidence="2">
    <location>
        <begin position="107"/>
        <end position="142"/>
    </location>
</feature>
<dbReference type="GO" id="GO:0006357">
    <property type="term" value="P:regulation of transcription by RNA polymerase II"/>
    <property type="evidence" value="ECO:0007669"/>
    <property type="project" value="TreeGrafter"/>
</dbReference>
<dbReference type="AlphaFoldDB" id="A0AAN8SG17"/>
<name>A0AAN8SG17_POLSC</name>
<sequence>MSKKSTKKNFLSERLTSLIQTKPKDIESGEEDDFVTAEKITVQENDTDVSADELGTTKLHKINKKFLDEDDEKYLGKTITRKDLDDFHGQKSDSEESDNENKSGDGSSEDVDQDEDDNENGSDDRELENESGDDESDYESEDDPQKTSGTEVRSSTKKQAIEPDLNKEIFTRVGKDLEKGKAIKTQLLVWDFLLECRMKLQNCIVASNQLPSHKNVSKFKDNAEYNESVQETKKSIKHLLKSLMSLQEALLSSNEEFITSVGNEKKHTTESDSESEINSDSEVEDDVTGKGNLRNKNFNIFVSSLKKLNDFSNEISKRHKNFENYRNNVIQKWDDKTRIDYVSSKNFGAFEQSVLKQIHHVLMDKNRLITRTQTKRSSYHILGTDTGDELPPKKPTILEEEQSDIMLPQKSKTVTNKEIYDDDDFYHQLLSELIKRKASNITDPVLLGRQWMQLQKIRSKMKKTVDTRASKARKVRFVVHPKLVNFMMPTGDSVFHSTARVELINSIFGKKK</sequence>
<gene>
    <name evidence="5" type="ORF">RUM43_000449</name>
</gene>
<feature type="compositionally biased region" description="Basic and acidic residues" evidence="2">
    <location>
        <begin position="80"/>
        <end position="103"/>
    </location>
</feature>
<comment type="caution">
    <text evidence="5">The sequence shown here is derived from an EMBL/GenBank/DDBJ whole genome shotgun (WGS) entry which is preliminary data.</text>
</comment>
<dbReference type="PANTHER" id="PTHR15565:SF0">
    <property type="entry name" value="PROTEIN AATF"/>
    <property type="match status" value="1"/>
</dbReference>
<proteinExistence type="inferred from homology"/>
<organism evidence="5 6">
    <name type="scientific">Polyplax serrata</name>
    <name type="common">Common mouse louse</name>
    <dbReference type="NCBI Taxonomy" id="468196"/>
    <lineage>
        <taxon>Eukaryota</taxon>
        <taxon>Metazoa</taxon>
        <taxon>Ecdysozoa</taxon>
        <taxon>Arthropoda</taxon>
        <taxon>Hexapoda</taxon>
        <taxon>Insecta</taxon>
        <taxon>Pterygota</taxon>
        <taxon>Neoptera</taxon>
        <taxon>Paraneoptera</taxon>
        <taxon>Psocodea</taxon>
        <taxon>Troctomorpha</taxon>
        <taxon>Phthiraptera</taxon>
        <taxon>Anoplura</taxon>
        <taxon>Polyplacidae</taxon>
        <taxon>Polyplax</taxon>
    </lineage>
</organism>
<dbReference type="Pfam" id="PF13339">
    <property type="entry name" value="AATF-Che1"/>
    <property type="match status" value="1"/>
</dbReference>
<dbReference type="Proteomes" id="UP001372834">
    <property type="component" value="Unassembled WGS sequence"/>
</dbReference>
<feature type="region of interest" description="Disordered" evidence="2">
    <location>
        <begin position="261"/>
        <end position="289"/>
    </location>
</feature>
<dbReference type="InterPro" id="IPR025160">
    <property type="entry name" value="AATF"/>
</dbReference>
<evidence type="ECO:0000313" key="5">
    <source>
        <dbReference type="EMBL" id="KAK6644182.1"/>
    </source>
</evidence>
<comment type="similarity">
    <text evidence="1">Belongs to the AATF family.</text>
</comment>
<evidence type="ECO:0000259" key="3">
    <source>
        <dbReference type="Pfam" id="PF08164"/>
    </source>
</evidence>
<feature type="region of interest" description="Disordered" evidence="2">
    <location>
        <begin position="65"/>
        <end position="160"/>
    </location>
</feature>
<feature type="domain" description="Apoptosis-antagonizing transcription factor C-terminal" evidence="3">
    <location>
        <begin position="426"/>
        <end position="508"/>
    </location>
</feature>
<dbReference type="InterPro" id="IPR012617">
    <property type="entry name" value="AATF_C"/>
</dbReference>
<dbReference type="InterPro" id="IPR039223">
    <property type="entry name" value="AATF/Bfr2"/>
</dbReference>
<evidence type="ECO:0000313" key="6">
    <source>
        <dbReference type="Proteomes" id="UP001372834"/>
    </source>
</evidence>
<evidence type="ECO:0000256" key="2">
    <source>
        <dbReference type="SAM" id="MobiDB-lite"/>
    </source>
</evidence>